<dbReference type="Proteomes" id="UP001605990">
    <property type="component" value="Unassembled WGS sequence"/>
</dbReference>
<gene>
    <name evidence="1" type="ORF">ACGU38_24150</name>
</gene>
<evidence type="ECO:0000313" key="2">
    <source>
        <dbReference type="Proteomes" id="UP001605990"/>
    </source>
</evidence>
<evidence type="ECO:0000313" key="1">
    <source>
        <dbReference type="EMBL" id="MFG6298448.1"/>
    </source>
</evidence>
<keyword evidence="2" id="KW-1185">Reference proteome</keyword>
<protein>
    <recommendedName>
        <fullName evidence="3">Condensation domain-containing protein</fullName>
    </recommendedName>
</protein>
<reference evidence="1 2" key="1">
    <citation type="submission" date="2024-10" db="EMBL/GenBank/DDBJ databases">
        <title>Draft genome assembly of a novel steroid transforming actinomycete isolated from African clawed frog Xenopus laevis.</title>
        <authorList>
            <person name="Bragin E."/>
            <person name="Kollerov V."/>
            <person name="Donova M.V."/>
        </authorList>
    </citation>
    <scope>NUCLEOTIDE SEQUENCE [LARGE SCALE GENOMIC DNA]</scope>
    <source>
        <strain evidence="1 2">MTOC-St3</strain>
    </source>
</reference>
<comment type="caution">
    <text evidence="1">The sequence shown here is derived from an EMBL/GenBank/DDBJ whole genome shotgun (WGS) entry which is preliminary data.</text>
</comment>
<dbReference type="EMBL" id="JBIENY010000343">
    <property type="protein sequence ID" value="MFG6298448.1"/>
    <property type="molecule type" value="Genomic_DNA"/>
</dbReference>
<sequence>ALYWWRFAAGAGDPLAAHLLAAHHAAVGITPDARLWRAMARMLGFTRDRHLPQPVRAATDLAEGFAATVPWGSELSAFMTTSRLPRELVTR</sequence>
<proteinExistence type="predicted"/>
<feature type="non-terminal residue" evidence="1">
    <location>
        <position position="1"/>
    </location>
</feature>
<accession>A0ABW7E5X2</accession>
<name>A0ABW7E5X2_STRRO</name>
<organism evidence="1 2">
    <name type="scientific">Streptomyces rochei</name>
    <name type="common">Streptomyces parvullus</name>
    <dbReference type="NCBI Taxonomy" id="1928"/>
    <lineage>
        <taxon>Bacteria</taxon>
        <taxon>Bacillati</taxon>
        <taxon>Actinomycetota</taxon>
        <taxon>Actinomycetes</taxon>
        <taxon>Kitasatosporales</taxon>
        <taxon>Streptomycetaceae</taxon>
        <taxon>Streptomyces</taxon>
        <taxon>Streptomyces rochei group</taxon>
    </lineage>
</organism>
<evidence type="ECO:0008006" key="3">
    <source>
        <dbReference type="Google" id="ProtNLM"/>
    </source>
</evidence>